<accession>A0A9P0CVL3</accession>
<dbReference type="InterPro" id="IPR004210">
    <property type="entry name" value="BESS_motif"/>
</dbReference>
<dbReference type="PANTHER" id="PTHR12243">
    <property type="entry name" value="MADF DOMAIN TRANSCRIPTION FACTOR"/>
    <property type="match status" value="1"/>
</dbReference>
<comment type="subcellular location">
    <subcellularLocation>
        <location evidence="1">Nucleus</location>
    </subcellularLocation>
</comment>
<dbReference type="PROSITE" id="PS51029">
    <property type="entry name" value="MADF"/>
    <property type="match status" value="1"/>
</dbReference>
<evidence type="ECO:0000256" key="2">
    <source>
        <dbReference type="SAM" id="MobiDB-lite"/>
    </source>
</evidence>
<dbReference type="GO" id="GO:0006357">
    <property type="term" value="P:regulation of transcription by RNA polymerase II"/>
    <property type="evidence" value="ECO:0007669"/>
    <property type="project" value="TreeGrafter"/>
</dbReference>
<evidence type="ECO:0000256" key="1">
    <source>
        <dbReference type="PROSITE-ProRule" id="PRU00371"/>
    </source>
</evidence>
<dbReference type="GO" id="GO:0005634">
    <property type="term" value="C:nucleus"/>
    <property type="evidence" value="ECO:0007669"/>
    <property type="project" value="UniProtKB-SubCell"/>
</dbReference>
<dbReference type="EMBL" id="OV651816">
    <property type="protein sequence ID" value="CAH1110232.1"/>
    <property type="molecule type" value="Genomic_DNA"/>
</dbReference>
<dbReference type="AlphaFoldDB" id="A0A9P0CVL3"/>
<dbReference type="PROSITE" id="PS51031">
    <property type="entry name" value="BESS"/>
    <property type="match status" value="1"/>
</dbReference>
<keyword evidence="6" id="KW-1185">Reference proteome</keyword>
<evidence type="ECO:0000313" key="5">
    <source>
        <dbReference type="EMBL" id="CAH1110232.1"/>
    </source>
</evidence>
<dbReference type="InterPro" id="IPR006578">
    <property type="entry name" value="MADF-dom"/>
</dbReference>
<dbReference type="Proteomes" id="UP001153636">
    <property type="component" value="Chromosome 4"/>
</dbReference>
<feature type="region of interest" description="Disordered" evidence="2">
    <location>
        <begin position="102"/>
        <end position="125"/>
    </location>
</feature>
<evidence type="ECO:0008006" key="7">
    <source>
        <dbReference type="Google" id="ProtNLM"/>
    </source>
</evidence>
<evidence type="ECO:0000259" key="4">
    <source>
        <dbReference type="PROSITE" id="PS51031"/>
    </source>
</evidence>
<feature type="domain" description="BESS" evidence="4">
    <location>
        <begin position="192"/>
        <end position="231"/>
    </location>
</feature>
<feature type="domain" description="MADF" evidence="3">
    <location>
        <begin position="5"/>
        <end position="93"/>
    </location>
</feature>
<feature type="compositionally biased region" description="Acidic residues" evidence="2">
    <location>
        <begin position="108"/>
        <end position="120"/>
    </location>
</feature>
<protein>
    <recommendedName>
        <fullName evidence="7">Transcription factor Adf-1</fullName>
    </recommendedName>
</protein>
<organism evidence="5 6">
    <name type="scientific">Psylliodes chrysocephalus</name>
    <dbReference type="NCBI Taxonomy" id="3402493"/>
    <lineage>
        <taxon>Eukaryota</taxon>
        <taxon>Metazoa</taxon>
        <taxon>Ecdysozoa</taxon>
        <taxon>Arthropoda</taxon>
        <taxon>Hexapoda</taxon>
        <taxon>Insecta</taxon>
        <taxon>Pterygota</taxon>
        <taxon>Neoptera</taxon>
        <taxon>Endopterygota</taxon>
        <taxon>Coleoptera</taxon>
        <taxon>Polyphaga</taxon>
        <taxon>Cucujiformia</taxon>
        <taxon>Chrysomeloidea</taxon>
        <taxon>Chrysomelidae</taxon>
        <taxon>Galerucinae</taxon>
        <taxon>Alticini</taxon>
        <taxon>Psylliodes</taxon>
    </lineage>
</organism>
<proteinExistence type="predicted"/>
<dbReference type="Pfam" id="PF02944">
    <property type="entry name" value="BESS"/>
    <property type="match status" value="1"/>
</dbReference>
<gene>
    <name evidence="5" type="ORF">PSYICH_LOCUS9895</name>
</gene>
<dbReference type="GO" id="GO:0003677">
    <property type="term" value="F:DNA binding"/>
    <property type="evidence" value="ECO:0007669"/>
    <property type="project" value="InterPro"/>
</dbReference>
<dbReference type="InterPro" id="IPR039353">
    <property type="entry name" value="TF_Adf1"/>
</dbReference>
<dbReference type="GO" id="GO:0005667">
    <property type="term" value="C:transcription regulator complex"/>
    <property type="evidence" value="ECO:0007669"/>
    <property type="project" value="TreeGrafter"/>
</dbReference>
<sequence>MDVELLISEVFLRPCLWDRKNKNHHNRYVLDKLWDEVAVNLNTTRLNARNKWKGLRDKFRITLASMPTSTFGDPQLGEWKYFQSLLFLKDQFNLGLSKTTIPKKENENTCDDENETDDTYDSQQSITEELETLYSPLEHTDSLAPSSFTPSNTSEKRRKIENSANDDMGHALLDADWERNQYREEQKMQMEEDEDLNFFKSLLPHVRTFSAYDKMEYRIKIMKLTQDFLNPN</sequence>
<dbReference type="SMART" id="SM00595">
    <property type="entry name" value="MADF"/>
    <property type="match status" value="1"/>
</dbReference>
<dbReference type="OrthoDB" id="6159213at2759"/>
<dbReference type="Pfam" id="PF10545">
    <property type="entry name" value="MADF_DNA_bdg"/>
    <property type="match status" value="1"/>
</dbReference>
<reference evidence="5" key="1">
    <citation type="submission" date="2022-01" db="EMBL/GenBank/DDBJ databases">
        <authorList>
            <person name="King R."/>
        </authorList>
    </citation>
    <scope>NUCLEOTIDE SEQUENCE</scope>
</reference>
<dbReference type="PANTHER" id="PTHR12243:SF69">
    <property type="entry name" value="SI:CH73-59F11.3"/>
    <property type="match status" value="1"/>
</dbReference>
<evidence type="ECO:0000313" key="6">
    <source>
        <dbReference type="Proteomes" id="UP001153636"/>
    </source>
</evidence>
<name>A0A9P0CVL3_9CUCU</name>
<keyword evidence="1" id="KW-0539">Nucleus</keyword>
<evidence type="ECO:0000259" key="3">
    <source>
        <dbReference type="PROSITE" id="PS51029"/>
    </source>
</evidence>